<proteinExistence type="inferred from homology"/>
<dbReference type="SMART" id="SM00530">
    <property type="entry name" value="HTH_XRE"/>
    <property type="match status" value="1"/>
</dbReference>
<dbReference type="GO" id="GO:0003677">
    <property type="term" value="F:DNA binding"/>
    <property type="evidence" value="ECO:0007669"/>
    <property type="project" value="InterPro"/>
</dbReference>
<dbReference type="InterPro" id="IPR011990">
    <property type="entry name" value="TPR-like_helical_dom_sf"/>
</dbReference>
<reference evidence="7 8" key="1">
    <citation type="journal article" date="2019" name="Nat. Microbiol.">
        <title>Mediterranean grassland soil C-N compound turnover is dependent on rainfall and depth, and is mediated by genomically divergent microorganisms.</title>
        <authorList>
            <person name="Diamond S."/>
            <person name="Andeer P.F."/>
            <person name="Li Z."/>
            <person name="Crits-Christoph A."/>
            <person name="Burstein D."/>
            <person name="Anantharaman K."/>
            <person name="Lane K.R."/>
            <person name="Thomas B.C."/>
            <person name="Pan C."/>
            <person name="Northen T.R."/>
            <person name="Banfield J.F."/>
        </authorList>
    </citation>
    <scope>NUCLEOTIDE SEQUENCE [LARGE SCALE GENOMIC DNA]</scope>
    <source>
        <strain evidence="7">NP_3</strain>
    </source>
</reference>
<dbReference type="PANTHER" id="PTHR46630:SF1">
    <property type="entry name" value="TETRATRICOPEPTIDE REPEAT PROTEIN 29"/>
    <property type="match status" value="1"/>
</dbReference>
<sequence>MRDPAPREDAVTLGEKIRVARLEQKLTQEQLAGTDLTKSYISEIERGHRTPRLITLKALARRLNRPLSHFLDGVPEDREVEAFLRLGLVRLQAEMAGSAGAPLEKALELAVQQGDEVLQARVELALAAVDQELGHVQRAQRRLDRCLRVLARAGETASLVAAHSCLGRIRLASGDPDSALWAFQAAIQLAGQQADDPILLSSLYLDLGITQRTLGHGAAARDAFLQGLEVARSVRDRDRVAARHLELADAAAGEGRFGQALEHAGRAQGIYETLAHQRRLAKMHEYLGELAAEEGAHAQAERHYWCSLDLHGASAGLSGPAHALSGLALILLERASPDAAQMMCEAALALLAGEADRGARAHAFMVLGTINHRQGRGRQAKAAFQEGLALFVALNREGDARRARQTLALLALEDGDTAEARRYVEGLRETPTARGL</sequence>
<dbReference type="AlphaFoldDB" id="A0A537JY77"/>
<comment type="subcellular location">
    <subcellularLocation>
        <location evidence="1">Cytoplasm</location>
    </subcellularLocation>
</comment>
<evidence type="ECO:0000256" key="4">
    <source>
        <dbReference type="ARBA" id="ARBA00022803"/>
    </source>
</evidence>
<evidence type="ECO:0000256" key="5">
    <source>
        <dbReference type="ARBA" id="ARBA00038253"/>
    </source>
</evidence>
<evidence type="ECO:0000313" key="7">
    <source>
        <dbReference type="EMBL" id="TMI88499.1"/>
    </source>
</evidence>
<protein>
    <submittedName>
        <fullName evidence="7">Helix-turn-helix domain-containing protein</fullName>
    </submittedName>
</protein>
<dbReference type="GO" id="GO:0005737">
    <property type="term" value="C:cytoplasm"/>
    <property type="evidence" value="ECO:0007669"/>
    <property type="project" value="UniProtKB-SubCell"/>
</dbReference>
<dbReference type="InterPro" id="IPR051476">
    <property type="entry name" value="Bac_ResReg_Asp_Phosphatase"/>
</dbReference>
<gene>
    <name evidence="7" type="ORF">E6H00_12565</name>
</gene>
<name>A0A537JY77_9BACT</name>
<dbReference type="EMBL" id="VBAK01000139">
    <property type="protein sequence ID" value="TMI88499.1"/>
    <property type="molecule type" value="Genomic_DNA"/>
</dbReference>
<dbReference type="SUPFAM" id="SSF48452">
    <property type="entry name" value="TPR-like"/>
    <property type="match status" value="3"/>
</dbReference>
<dbReference type="Gene3D" id="1.10.260.40">
    <property type="entry name" value="lambda repressor-like DNA-binding domains"/>
    <property type="match status" value="1"/>
</dbReference>
<comment type="similarity">
    <text evidence="5">Belongs to the Rap family.</text>
</comment>
<dbReference type="PANTHER" id="PTHR46630">
    <property type="entry name" value="TETRATRICOPEPTIDE REPEAT PROTEIN 29"/>
    <property type="match status" value="1"/>
</dbReference>
<feature type="domain" description="HTH cro/C1-type" evidence="6">
    <location>
        <begin position="17"/>
        <end position="70"/>
    </location>
</feature>
<dbReference type="Proteomes" id="UP000318509">
    <property type="component" value="Unassembled WGS sequence"/>
</dbReference>
<dbReference type="InterPro" id="IPR010982">
    <property type="entry name" value="Lambda_DNA-bd_dom_sf"/>
</dbReference>
<dbReference type="PROSITE" id="PS50943">
    <property type="entry name" value="HTH_CROC1"/>
    <property type="match status" value="1"/>
</dbReference>
<dbReference type="InterPro" id="IPR019734">
    <property type="entry name" value="TPR_rpt"/>
</dbReference>
<evidence type="ECO:0000256" key="1">
    <source>
        <dbReference type="ARBA" id="ARBA00004496"/>
    </source>
</evidence>
<keyword evidence="2" id="KW-0963">Cytoplasm</keyword>
<accession>A0A537JY77</accession>
<dbReference type="SUPFAM" id="SSF47413">
    <property type="entry name" value="lambda repressor-like DNA-binding domains"/>
    <property type="match status" value="1"/>
</dbReference>
<evidence type="ECO:0000256" key="2">
    <source>
        <dbReference type="ARBA" id="ARBA00022490"/>
    </source>
</evidence>
<dbReference type="InterPro" id="IPR001387">
    <property type="entry name" value="Cro/C1-type_HTH"/>
</dbReference>
<evidence type="ECO:0000256" key="3">
    <source>
        <dbReference type="ARBA" id="ARBA00022737"/>
    </source>
</evidence>
<dbReference type="SMART" id="SM00028">
    <property type="entry name" value="TPR"/>
    <property type="match status" value="7"/>
</dbReference>
<dbReference type="Gene3D" id="1.25.40.10">
    <property type="entry name" value="Tetratricopeptide repeat domain"/>
    <property type="match status" value="2"/>
</dbReference>
<organism evidence="7 8">
    <name type="scientific">Candidatus Segetimicrobium genomatis</name>
    <dbReference type="NCBI Taxonomy" id="2569760"/>
    <lineage>
        <taxon>Bacteria</taxon>
        <taxon>Bacillati</taxon>
        <taxon>Candidatus Sysuimicrobiota</taxon>
        <taxon>Candidatus Sysuimicrobiia</taxon>
        <taxon>Candidatus Sysuimicrobiales</taxon>
        <taxon>Candidatus Segetimicrobiaceae</taxon>
        <taxon>Candidatus Segetimicrobium</taxon>
    </lineage>
</organism>
<keyword evidence="3" id="KW-0677">Repeat</keyword>
<dbReference type="CDD" id="cd00093">
    <property type="entry name" value="HTH_XRE"/>
    <property type="match status" value="1"/>
</dbReference>
<evidence type="ECO:0000259" key="6">
    <source>
        <dbReference type="PROSITE" id="PS50943"/>
    </source>
</evidence>
<evidence type="ECO:0000313" key="8">
    <source>
        <dbReference type="Proteomes" id="UP000318509"/>
    </source>
</evidence>
<comment type="caution">
    <text evidence="7">The sequence shown here is derived from an EMBL/GenBank/DDBJ whole genome shotgun (WGS) entry which is preliminary data.</text>
</comment>
<keyword evidence="4" id="KW-0802">TPR repeat</keyword>
<dbReference type="Pfam" id="PF01381">
    <property type="entry name" value="HTH_3"/>
    <property type="match status" value="1"/>
</dbReference>